<reference evidence="2 3" key="1">
    <citation type="journal article" date="2020" name="ISME J.">
        <title>Uncovering the hidden diversity of litter-decomposition mechanisms in mushroom-forming fungi.</title>
        <authorList>
            <person name="Floudas D."/>
            <person name="Bentzer J."/>
            <person name="Ahren D."/>
            <person name="Johansson T."/>
            <person name="Persson P."/>
            <person name="Tunlid A."/>
        </authorList>
    </citation>
    <scope>NUCLEOTIDE SEQUENCE [LARGE SCALE GENOMIC DNA]</scope>
    <source>
        <strain evidence="2 3">CBS 101986</strain>
    </source>
</reference>
<dbReference type="OrthoDB" id="3194584at2759"/>
<feature type="compositionally biased region" description="Acidic residues" evidence="1">
    <location>
        <begin position="453"/>
        <end position="474"/>
    </location>
</feature>
<gene>
    <name evidence="2" type="ORF">D9619_002873</name>
</gene>
<evidence type="ECO:0000313" key="3">
    <source>
        <dbReference type="Proteomes" id="UP000567179"/>
    </source>
</evidence>
<feature type="region of interest" description="Disordered" evidence="1">
    <location>
        <begin position="430"/>
        <end position="486"/>
    </location>
</feature>
<organism evidence="2 3">
    <name type="scientific">Psilocybe cf. subviscida</name>
    <dbReference type="NCBI Taxonomy" id="2480587"/>
    <lineage>
        <taxon>Eukaryota</taxon>
        <taxon>Fungi</taxon>
        <taxon>Dikarya</taxon>
        <taxon>Basidiomycota</taxon>
        <taxon>Agaricomycotina</taxon>
        <taxon>Agaricomycetes</taxon>
        <taxon>Agaricomycetidae</taxon>
        <taxon>Agaricales</taxon>
        <taxon>Agaricineae</taxon>
        <taxon>Strophariaceae</taxon>
        <taxon>Psilocybe</taxon>
    </lineage>
</organism>
<protein>
    <submittedName>
        <fullName evidence="2">Uncharacterized protein</fullName>
    </submittedName>
</protein>
<dbReference type="Proteomes" id="UP000567179">
    <property type="component" value="Unassembled WGS sequence"/>
</dbReference>
<keyword evidence="3" id="KW-1185">Reference proteome</keyword>
<feature type="compositionally biased region" description="Pro residues" evidence="1">
    <location>
        <begin position="338"/>
        <end position="350"/>
    </location>
</feature>
<proteinExistence type="predicted"/>
<feature type="region of interest" description="Disordered" evidence="1">
    <location>
        <begin position="338"/>
        <end position="359"/>
    </location>
</feature>
<evidence type="ECO:0000313" key="2">
    <source>
        <dbReference type="EMBL" id="KAF5312699.1"/>
    </source>
</evidence>
<accession>A0A8H5AXC9</accession>
<feature type="compositionally biased region" description="Low complexity" evidence="1">
    <location>
        <begin position="74"/>
        <end position="85"/>
    </location>
</feature>
<name>A0A8H5AXC9_9AGAR</name>
<evidence type="ECO:0000256" key="1">
    <source>
        <dbReference type="SAM" id="MobiDB-lite"/>
    </source>
</evidence>
<feature type="region of interest" description="Disordered" evidence="1">
    <location>
        <begin position="228"/>
        <end position="313"/>
    </location>
</feature>
<feature type="region of interest" description="Disordered" evidence="1">
    <location>
        <begin position="74"/>
        <end position="115"/>
    </location>
</feature>
<feature type="compositionally biased region" description="Basic and acidic residues" evidence="1">
    <location>
        <begin position="440"/>
        <end position="452"/>
    </location>
</feature>
<comment type="caution">
    <text evidence="2">The sequence shown here is derived from an EMBL/GenBank/DDBJ whole genome shotgun (WGS) entry which is preliminary data.</text>
</comment>
<sequence>MDPTRAHLQDFSAFGLNNLASTSTQTLNDLFPLGGGLSGLFQNQQSLPSLPQQFTQSMQQPPLSNPWAQLAMQMNSSQSNSPQPNGAHMQSSQSLDPQMRYTPPPSTSTPVPAQQNPATVNQAAWMNPMMPPQGFPAGISPMALNMSIFPQQLLHDAYAMSVPVGATDEPLLLTTLLNSRKKNESYKDALNSLHGKSGHSASLWKDYYLDHKDRCDQWITQCLQKEKEDRTKAKAGKVAVKRSTSSEADRVRLPSVKKPSPSHFKRESSPHPSSLLRMSISAPSMKRAQQKKTKPSKSQTPPVPLPLPSRRSTINSLTAPEPVFGGNLPAPNTEIKIPEPPSRAPSPPTNIVPHKGRGNKYTKEDREYFIKFLGWQLKLNPDLTRQDLCNMLAEDAPHHTAQSWASHWSNNHDVPDKILAAARGEEEFVYTAASSSRGPDPARRRQSYKDISTDEEDEDVRNDDDSSVSDDDSSDISASSPEPALPLRVYTEADMGQKGGAFTEADLYITAKWIASHPNWNQMSSKQRWEPIGIKYPQRSDKSWCEYYRRNEKALLDMAKKIKAEQRKSIQTQCARPTFALPSSSAIKRKLDFDDDDDTGSVKKGKS</sequence>
<dbReference type="EMBL" id="JAACJJ010000056">
    <property type="protein sequence ID" value="KAF5312699.1"/>
    <property type="molecule type" value="Genomic_DNA"/>
</dbReference>
<dbReference type="AlphaFoldDB" id="A0A8H5AXC9"/>